<dbReference type="EMBL" id="RFFG01000003">
    <property type="protein sequence ID" value="RMI47431.1"/>
    <property type="molecule type" value="Genomic_DNA"/>
</dbReference>
<keyword evidence="3" id="KW-1185">Reference proteome</keyword>
<evidence type="ECO:0008006" key="4">
    <source>
        <dbReference type="Google" id="ProtNLM"/>
    </source>
</evidence>
<organism evidence="2 3">
    <name type="scientific">Actinomadura harenae</name>
    <dbReference type="NCBI Taxonomy" id="2483351"/>
    <lineage>
        <taxon>Bacteria</taxon>
        <taxon>Bacillati</taxon>
        <taxon>Actinomycetota</taxon>
        <taxon>Actinomycetes</taxon>
        <taxon>Streptosporangiales</taxon>
        <taxon>Thermomonosporaceae</taxon>
        <taxon>Actinomadura</taxon>
    </lineage>
</organism>
<accession>A0A3M2MD47</accession>
<gene>
    <name evidence="2" type="ORF">EBO15_02700</name>
</gene>
<evidence type="ECO:0000256" key="1">
    <source>
        <dbReference type="SAM" id="SignalP"/>
    </source>
</evidence>
<feature type="signal peptide" evidence="1">
    <location>
        <begin position="1"/>
        <end position="17"/>
    </location>
</feature>
<dbReference type="Proteomes" id="UP000282674">
    <property type="component" value="Unassembled WGS sequence"/>
</dbReference>
<dbReference type="InterPro" id="IPR036691">
    <property type="entry name" value="Endo/exonu/phosph_ase_sf"/>
</dbReference>
<protein>
    <recommendedName>
        <fullName evidence="4">Endonuclease/exonuclease/phosphatase family protein</fullName>
    </recommendedName>
</protein>
<evidence type="ECO:0000313" key="2">
    <source>
        <dbReference type="EMBL" id="RMI47431.1"/>
    </source>
</evidence>
<reference evidence="2 3" key="1">
    <citation type="submission" date="2018-10" db="EMBL/GenBank/DDBJ databases">
        <title>Isolation from soil.</title>
        <authorList>
            <person name="Hu J."/>
        </authorList>
    </citation>
    <scope>NUCLEOTIDE SEQUENCE [LARGE SCALE GENOMIC DNA]</scope>
    <source>
        <strain evidence="2 3">NEAU-Ht49</strain>
    </source>
</reference>
<proteinExistence type="predicted"/>
<dbReference type="SUPFAM" id="SSF56219">
    <property type="entry name" value="DNase I-like"/>
    <property type="match status" value="1"/>
</dbReference>
<keyword evidence="1" id="KW-0732">Signal</keyword>
<name>A0A3M2MD47_9ACTN</name>
<dbReference type="Gene3D" id="3.60.10.10">
    <property type="entry name" value="Endonuclease/exonuclease/phosphatase"/>
    <property type="match status" value="1"/>
</dbReference>
<feature type="chain" id="PRO_5018227012" description="Endonuclease/exonuclease/phosphatase family protein" evidence="1">
    <location>
        <begin position="18"/>
        <end position="325"/>
    </location>
</feature>
<dbReference type="AlphaFoldDB" id="A0A3M2MD47"/>
<sequence>MTSAAAALVLSGGAAFALTSGQAPGTRTAGETRLTAATAQVPATFRVYQTNMCMWGPDSSGPCFPKGSAAALAKTAEAKRASLVAQIKYWKPDAITVNEGCSGDIAQVVKRLRAAGYDYSYVDQEAGAANTGHPRPCWSSATRGHSDNAVIARGLDASSRTGGYFEPVAKGSVYQHNRSWVCVNVKGVRVCTAHLALISQDDNGNAPGGHLLQPRECAYIRDRLLAPHGSGATVFAGDTNISRSRVRVHCAPTGFWGLHDLETNGKYNGVSGLQHIYYSGKLTRGGTCGEMHVVADTDHKGYLLDLHPAKTPTRGASCAWRDIRH</sequence>
<evidence type="ECO:0000313" key="3">
    <source>
        <dbReference type="Proteomes" id="UP000282674"/>
    </source>
</evidence>
<comment type="caution">
    <text evidence="2">The sequence shown here is derived from an EMBL/GenBank/DDBJ whole genome shotgun (WGS) entry which is preliminary data.</text>
</comment>